<dbReference type="AlphaFoldDB" id="A0A381SPR8"/>
<proteinExistence type="predicted"/>
<reference evidence="1" key="1">
    <citation type="submission" date="2018-05" db="EMBL/GenBank/DDBJ databases">
        <authorList>
            <person name="Lanie J.A."/>
            <person name="Ng W.-L."/>
            <person name="Kazmierczak K.M."/>
            <person name="Andrzejewski T.M."/>
            <person name="Davidsen T.M."/>
            <person name="Wayne K.J."/>
            <person name="Tettelin H."/>
            <person name="Glass J.I."/>
            <person name="Rusch D."/>
            <person name="Podicherti R."/>
            <person name="Tsui H.-C.T."/>
            <person name="Winkler M.E."/>
        </authorList>
    </citation>
    <scope>NUCLEOTIDE SEQUENCE</scope>
</reference>
<evidence type="ECO:0000313" key="1">
    <source>
        <dbReference type="EMBL" id="SVA06045.1"/>
    </source>
</evidence>
<sequence length="34" mass="3912">MIALSFHGNILTDNLEQLCYKENTEILMMLGEII</sequence>
<protein>
    <submittedName>
        <fullName evidence="1">Uncharacterized protein</fullName>
    </submittedName>
</protein>
<name>A0A381SPR8_9ZZZZ</name>
<organism evidence="1">
    <name type="scientific">marine metagenome</name>
    <dbReference type="NCBI Taxonomy" id="408172"/>
    <lineage>
        <taxon>unclassified sequences</taxon>
        <taxon>metagenomes</taxon>
        <taxon>ecological metagenomes</taxon>
    </lineage>
</organism>
<gene>
    <name evidence="1" type="ORF">METZ01_LOCUS58899</name>
</gene>
<accession>A0A381SPR8</accession>
<dbReference type="EMBL" id="UINC01003405">
    <property type="protein sequence ID" value="SVA06045.1"/>
    <property type="molecule type" value="Genomic_DNA"/>
</dbReference>